<evidence type="ECO:0000313" key="1">
    <source>
        <dbReference type="EMBL" id="GGG88042.1"/>
    </source>
</evidence>
<dbReference type="AlphaFoldDB" id="A0A917HSL6"/>
<protein>
    <submittedName>
        <fullName evidence="1">Uncharacterized protein</fullName>
    </submittedName>
</protein>
<reference evidence="1" key="1">
    <citation type="journal article" date="2014" name="Int. J. Syst. Evol. Microbiol.">
        <title>Complete genome sequence of Corynebacterium casei LMG S-19264T (=DSM 44701T), isolated from a smear-ripened cheese.</title>
        <authorList>
            <consortium name="US DOE Joint Genome Institute (JGI-PGF)"/>
            <person name="Walter F."/>
            <person name="Albersmeier A."/>
            <person name="Kalinowski J."/>
            <person name="Ruckert C."/>
        </authorList>
    </citation>
    <scope>NUCLEOTIDE SEQUENCE</scope>
    <source>
        <strain evidence="1">CGMCC 1.15763</strain>
    </source>
</reference>
<dbReference type="EMBL" id="BMJW01000001">
    <property type="protein sequence ID" value="GGG88042.1"/>
    <property type="molecule type" value="Genomic_DNA"/>
</dbReference>
<evidence type="ECO:0000313" key="2">
    <source>
        <dbReference type="Proteomes" id="UP000633278"/>
    </source>
</evidence>
<dbReference type="RefSeq" id="WP_188597248.1">
    <property type="nucleotide sequence ID" value="NZ_BMJW01000001.1"/>
</dbReference>
<gene>
    <name evidence="1" type="ORF">GCM10011416_00320</name>
</gene>
<keyword evidence="2" id="KW-1185">Reference proteome</keyword>
<accession>A0A917HSL6</accession>
<sequence length="187" mass="21562">MKKQLSLLILFVFLIACKSKTLAIRENTTAILHTILKENLTACLDKKTVDEHDASPKEIIEHLSHNFNLLKETNTQNPFFINNDQVIDEKLLKQLNKQTFTWQKKEWTQKEVLPFKNLQHLKIGNKDACKRSYNIRISEPIYSKNRKKALVLFSKSKSGIGSTTILFLKKENNEWLIKGQAPIGTIG</sequence>
<name>A0A917HSL6_9FLAO</name>
<reference evidence="1" key="2">
    <citation type="submission" date="2020-09" db="EMBL/GenBank/DDBJ databases">
        <authorList>
            <person name="Sun Q."/>
            <person name="Zhou Y."/>
        </authorList>
    </citation>
    <scope>NUCLEOTIDE SEQUENCE</scope>
    <source>
        <strain evidence="1">CGMCC 1.15763</strain>
    </source>
</reference>
<dbReference type="PROSITE" id="PS51257">
    <property type="entry name" value="PROKAR_LIPOPROTEIN"/>
    <property type="match status" value="1"/>
</dbReference>
<proteinExistence type="predicted"/>
<organism evidence="1 2">
    <name type="scientific">Polaribacter pacificus</name>
    <dbReference type="NCBI Taxonomy" id="1775173"/>
    <lineage>
        <taxon>Bacteria</taxon>
        <taxon>Pseudomonadati</taxon>
        <taxon>Bacteroidota</taxon>
        <taxon>Flavobacteriia</taxon>
        <taxon>Flavobacteriales</taxon>
        <taxon>Flavobacteriaceae</taxon>
    </lineage>
</organism>
<comment type="caution">
    <text evidence="1">The sequence shown here is derived from an EMBL/GenBank/DDBJ whole genome shotgun (WGS) entry which is preliminary data.</text>
</comment>
<dbReference type="Proteomes" id="UP000633278">
    <property type="component" value="Unassembled WGS sequence"/>
</dbReference>